<accession>A0A411Z0S0</accession>
<name>A0A411Z0S0_9RHOB</name>
<evidence type="ECO:0000313" key="2">
    <source>
        <dbReference type="EMBL" id="RGP36644.1"/>
    </source>
</evidence>
<proteinExistence type="predicted"/>
<comment type="caution">
    <text evidence="2">The sequence shown here is derived from an EMBL/GenBank/DDBJ whole genome shotgun (WGS) entry which is preliminary data.</text>
</comment>
<gene>
    <name evidence="2" type="ORF">D1012_13330</name>
</gene>
<dbReference type="EMBL" id="QWEY01000007">
    <property type="protein sequence ID" value="RGP36644.1"/>
    <property type="molecule type" value="Genomic_DNA"/>
</dbReference>
<protein>
    <submittedName>
        <fullName evidence="2">Uncharacterized protein</fullName>
    </submittedName>
</protein>
<evidence type="ECO:0000313" key="3">
    <source>
        <dbReference type="Proteomes" id="UP000284547"/>
    </source>
</evidence>
<sequence length="72" mass="7056">MAMSPAGVFGKGASHGVRGGPGCAIQESGASAAMSGAAAQLSAGFAARSWLEFETDPANGQSAEQTLQAVFP</sequence>
<evidence type="ECO:0000256" key="1">
    <source>
        <dbReference type="SAM" id="MobiDB-lite"/>
    </source>
</evidence>
<dbReference type="AlphaFoldDB" id="A0A411Z0S0"/>
<keyword evidence="3" id="KW-1185">Reference proteome</keyword>
<reference evidence="2 3" key="1">
    <citation type="submission" date="2018-08" db="EMBL/GenBank/DDBJ databases">
        <title>Flavobacterium tibetense sp. nov., isolated from a wetland YonghuCo on Tibetan Plateau.</title>
        <authorList>
            <person name="Phurbu D."/>
            <person name="Lu H."/>
            <person name="Xing P."/>
        </authorList>
    </citation>
    <scope>NUCLEOTIDE SEQUENCE [LARGE SCALE GENOMIC DNA]</scope>
    <source>
        <strain evidence="2 3">DJC</strain>
    </source>
</reference>
<feature type="region of interest" description="Disordered" evidence="1">
    <location>
        <begin position="1"/>
        <end position="24"/>
    </location>
</feature>
<dbReference type="Proteomes" id="UP000284547">
    <property type="component" value="Unassembled WGS sequence"/>
</dbReference>
<organism evidence="2 3">
    <name type="scientific">Pseudotabrizicola alkalilacus</name>
    <dbReference type="NCBI Taxonomy" id="2305252"/>
    <lineage>
        <taxon>Bacteria</taxon>
        <taxon>Pseudomonadati</taxon>
        <taxon>Pseudomonadota</taxon>
        <taxon>Alphaproteobacteria</taxon>
        <taxon>Rhodobacterales</taxon>
        <taxon>Paracoccaceae</taxon>
        <taxon>Pseudotabrizicola</taxon>
    </lineage>
</organism>